<dbReference type="SMART" id="SM00388">
    <property type="entry name" value="HisKA"/>
    <property type="match status" value="1"/>
</dbReference>
<dbReference type="SUPFAM" id="SSF47384">
    <property type="entry name" value="Homodimeric domain of signal transducing histidine kinase"/>
    <property type="match status" value="1"/>
</dbReference>
<dbReference type="PROSITE" id="PS50885">
    <property type="entry name" value="HAMP"/>
    <property type="match status" value="1"/>
</dbReference>
<dbReference type="CDD" id="cd00075">
    <property type="entry name" value="HATPase"/>
    <property type="match status" value="1"/>
</dbReference>
<evidence type="ECO:0000256" key="9">
    <source>
        <dbReference type="ARBA" id="ARBA00023012"/>
    </source>
</evidence>
<dbReference type="Gene3D" id="3.30.565.10">
    <property type="entry name" value="Histidine kinase-like ATPase, C-terminal domain"/>
    <property type="match status" value="1"/>
</dbReference>
<dbReference type="Gene3D" id="1.10.287.130">
    <property type="match status" value="1"/>
</dbReference>
<dbReference type="AlphaFoldDB" id="A0A1G9BPJ6"/>
<evidence type="ECO:0000256" key="11">
    <source>
        <dbReference type="SAM" id="Phobius"/>
    </source>
</evidence>
<feature type="domain" description="Histidine kinase" evidence="12">
    <location>
        <begin position="240"/>
        <end position="446"/>
    </location>
</feature>
<sequence length="462" mass="50019">MSTLPRPRSLRERYTVIVSLFAAAVLTLLGVTVDLAIRHQVRTDSFQQAELVASGWSDAARDGRVPRPIPTHEPVSLVQIVNARRQVVNSSATASATVPLSRLLPPPDSRLHRHVECPPQGRCILLQAVRVTPTPEASVVYAGLREPHLLATHDFEYAIAAAILLITGAAAWITRTHVGRTLRPVEAITTRISQITLNDLSPHIPVPSGGGEIAQLATTTNHTLTQLESAVEDQRQFACTTSHELRTPVTGLRVQLEEALLRHGDIDAQETLQSALTTIDRLEAIINDLMQVARLRADNKCSVERIDVGELVTSEVKAQVGTVVTHVHAAPGQEILGSRMQLVRVLGNLLANAQRHAASRIEVTVEQTGNGVAVTVTDDGPGIPPADRERVFQRFVRLDDSRLLDPGGSGLGLAISRDIAHAHRGTLELADSPRGARFVLWLPLMRGCSTVPDAQAELHESS</sequence>
<evidence type="ECO:0000256" key="3">
    <source>
        <dbReference type="ARBA" id="ARBA00012438"/>
    </source>
</evidence>
<feature type="transmembrane region" description="Helical" evidence="11">
    <location>
        <begin position="155"/>
        <end position="173"/>
    </location>
</feature>
<evidence type="ECO:0000256" key="1">
    <source>
        <dbReference type="ARBA" id="ARBA00000085"/>
    </source>
</evidence>
<dbReference type="SMART" id="SM00387">
    <property type="entry name" value="HATPase_c"/>
    <property type="match status" value="1"/>
</dbReference>
<evidence type="ECO:0000256" key="7">
    <source>
        <dbReference type="ARBA" id="ARBA00022777"/>
    </source>
</evidence>
<evidence type="ECO:0000313" key="15">
    <source>
        <dbReference type="Proteomes" id="UP000198683"/>
    </source>
</evidence>
<dbReference type="EMBL" id="FNFB01000007">
    <property type="protein sequence ID" value="SDK41431.1"/>
    <property type="molecule type" value="Genomic_DNA"/>
</dbReference>
<dbReference type="SMART" id="SM00304">
    <property type="entry name" value="HAMP"/>
    <property type="match status" value="1"/>
</dbReference>
<dbReference type="InterPro" id="IPR036097">
    <property type="entry name" value="HisK_dim/P_sf"/>
</dbReference>
<name>A0A1G9BPJ6_9ACTN</name>
<keyword evidence="5" id="KW-0808">Transferase</keyword>
<dbReference type="SUPFAM" id="SSF55874">
    <property type="entry name" value="ATPase domain of HSP90 chaperone/DNA topoisomerase II/histidine kinase"/>
    <property type="match status" value="1"/>
</dbReference>
<dbReference type="InterPro" id="IPR004358">
    <property type="entry name" value="Sig_transdc_His_kin-like_C"/>
</dbReference>
<dbReference type="InterPro" id="IPR003661">
    <property type="entry name" value="HisK_dim/P_dom"/>
</dbReference>
<evidence type="ECO:0000259" key="13">
    <source>
        <dbReference type="PROSITE" id="PS50885"/>
    </source>
</evidence>
<dbReference type="Pfam" id="PF00512">
    <property type="entry name" value="HisKA"/>
    <property type="match status" value="1"/>
</dbReference>
<keyword evidence="4" id="KW-0597">Phosphoprotein</keyword>
<dbReference type="GO" id="GO:0000155">
    <property type="term" value="F:phosphorelay sensor kinase activity"/>
    <property type="evidence" value="ECO:0007669"/>
    <property type="project" value="InterPro"/>
</dbReference>
<dbReference type="PRINTS" id="PR00344">
    <property type="entry name" value="BCTRLSENSOR"/>
</dbReference>
<dbReference type="InterPro" id="IPR036890">
    <property type="entry name" value="HATPase_C_sf"/>
</dbReference>
<dbReference type="PROSITE" id="PS50109">
    <property type="entry name" value="HIS_KIN"/>
    <property type="match status" value="1"/>
</dbReference>
<proteinExistence type="predicted"/>
<dbReference type="InterPro" id="IPR050428">
    <property type="entry name" value="TCS_sensor_his_kinase"/>
</dbReference>
<evidence type="ECO:0000256" key="10">
    <source>
        <dbReference type="ARBA" id="ARBA00023136"/>
    </source>
</evidence>
<accession>A0A1G9BPJ6</accession>
<evidence type="ECO:0000313" key="14">
    <source>
        <dbReference type="EMBL" id="SDK41431.1"/>
    </source>
</evidence>
<dbReference type="Pfam" id="PF02518">
    <property type="entry name" value="HATPase_c"/>
    <property type="match status" value="1"/>
</dbReference>
<dbReference type="InterPro" id="IPR005467">
    <property type="entry name" value="His_kinase_dom"/>
</dbReference>
<evidence type="ECO:0000256" key="5">
    <source>
        <dbReference type="ARBA" id="ARBA00022679"/>
    </source>
</evidence>
<feature type="transmembrane region" description="Helical" evidence="11">
    <location>
        <begin position="14"/>
        <end position="37"/>
    </location>
</feature>
<keyword evidence="7 14" id="KW-0418">Kinase</keyword>
<organism evidence="14 15">
    <name type="scientific">Nonomuraea maritima</name>
    <dbReference type="NCBI Taxonomy" id="683260"/>
    <lineage>
        <taxon>Bacteria</taxon>
        <taxon>Bacillati</taxon>
        <taxon>Actinomycetota</taxon>
        <taxon>Actinomycetes</taxon>
        <taxon>Streptosporangiales</taxon>
        <taxon>Streptosporangiaceae</taxon>
        <taxon>Nonomuraea</taxon>
    </lineage>
</organism>
<protein>
    <recommendedName>
        <fullName evidence="3">histidine kinase</fullName>
        <ecNumber evidence="3">2.7.13.3</ecNumber>
    </recommendedName>
</protein>
<dbReference type="CDD" id="cd06225">
    <property type="entry name" value="HAMP"/>
    <property type="match status" value="1"/>
</dbReference>
<dbReference type="RefSeq" id="WP_090764554.1">
    <property type="nucleotide sequence ID" value="NZ_FNFB01000007.1"/>
</dbReference>
<dbReference type="Proteomes" id="UP000198683">
    <property type="component" value="Unassembled WGS sequence"/>
</dbReference>
<dbReference type="InterPro" id="IPR003594">
    <property type="entry name" value="HATPase_dom"/>
</dbReference>
<dbReference type="CDD" id="cd00082">
    <property type="entry name" value="HisKA"/>
    <property type="match status" value="1"/>
</dbReference>
<evidence type="ECO:0000259" key="12">
    <source>
        <dbReference type="PROSITE" id="PS50109"/>
    </source>
</evidence>
<keyword evidence="6 11" id="KW-0812">Transmembrane</keyword>
<keyword evidence="15" id="KW-1185">Reference proteome</keyword>
<dbReference type="OrthoDB" id="9786919at2"/>
<evidence type="ECO:0000256" key="4">
    <source>
        <dbReference type="ARBA" id="ARBA00022553"/>
    </source>
</evidence>
<dbReference type="Pfam" id="PF00672">
    <property type="entry name" value="HAMP"/>
    <property type="match status" value="1"/>
</dbReference>
<feature type="domain" description="HAMP" evidence="13">
    <location>
        <begin position="179"/>
        <end position="232"/>
    </location>
</feature>
<dbReference type="InterPro" id="IPR003660">
    <property type="entry name" value="HAMP_dom"/>
</dbReference>
<keyword evidence="9" id="KW-0902">Two-component regulatory system</keyword>
<keyword evidence="8 11" id="KW-1133">Transmembrane helix</keyword>
<evidence type="ECO:0000256" key="6">
    <source>
        <dbReference type="ARBA" id="ARBA00022692"/>
    </source>
</evidence>
<keyword evidence="10 11" id="KW-0472">Membrane</keyword>
<dbReference type="STRING" id="683260.SAMN05421874_107246"/>
<dbReference type="PANTHER" id="PTHR45436">
    <property type="entry name" value="SENSOR HISTIDINE KINASE YKOH"/>
    <property type="match status" value="1"/>
</dbReference>
<comment type="catalytic activity">
    <reaction evidence="1">
        <text>ATP + protein L-histidine = ADP + protein N-phospho-L-histidine.</text>
        <dbReference type="EC" id="2.7.13.3"/>
    </reaction>
</comment>
<dbReference type="GO" id="GO:0005886">
    <property type="term" value="C:plasma membrane"/>
    <property type="evidence" value="ECO:0007669"/>
    <property type="project" value="UniProtKB-SubCell"/>
</dbReference>
<evidence type="ECO:0000256" key="8">
    <source>
        <dbReference type="ARBA" id="ARBA00022989"/>
    </source>
</evidence>
<gene>
    <name evidence="14" type="ORF">SAMN05421874_107246</name>
</gene>
<reference evidence="14 15" key="1">
    <citation type="submission" date="2016-10" db="EMBL/GenBank/DDBJ databases">
        <authorList>
            <person name="de Groot N.N."/>
        </authorList>
    </citation>
    <scope>NUCLEOTIDE SEQUENCE [LARGE SCALE GENOMIC DNA]</scope>
    <source>
        <strain evidence="14 15">CGMCC 4.5681</strain>
    </source>
</reference>
<comment type="subcellular location">
    <subcellularLocation>
        <location evidence="2">Cell membrane</location>
    </subcellularLocation>
</comment>
<dbReference type="Gene3D" id="6.10.340.10">
    <property type="match status" value="1"/>
</dbReference>
<evidence type="ECO:0000256" key="2">
    <source>
        <dbReference type="ARBA" id="ARBA00004236"/>
    </source>
</evidence>
<dbReference type="EC" id="2.7.13.3" evidence="3"/>
<dbReference type="PANTHER" id="PTHR45436:SF5">
    <property type="entry name" value="SENSOR HISTIDINE KINASE TRCS"/>
    <property type="match status" value="1"/>
</dbReference>